<dbReference type="GO" id="GO:0004488">
    <property type="term" value="F:methylenetetrahydrofolate dehydrogenase (NADP+) activity"/>
    <property type="evidence" value="ECO:0007669"/>
    <property type="project" value="InterPro"/>
</dbReference>
<dbReference type="Pfam" id="PF02882">
    <property type="entry name" value="THF_DHG_CYH_C"/>
    <property type="match status" value="1"/>
</dbReference>
<dbReference type="InterPro" id="IPR036291">
    <property type="entry name" value="NAD(P)-bd_dom_sf"/>
</dbReference>
<dbReference type="AlphaFoldDB" id="A0A6J3M9K9"/>
<dbReference type="InterPro" id="IPR046346">
    <property type="entry name" value="Aminoacid_DH-like_N_sf"/>
</dbReference>
<evidence type="ECO:0000256" key="1">
    <source>
        <dbReference type="ARBA" id="ARBA00022563"/>
    </source>
</evidence>
<dbReference type="FunFam" id="3.40.50.720:FF:000255">
    <property type="entry name" value="Methylenetetrahydrofolate dehydrogenase"/>
    <property type="match status" value="1"/>
</dbReference>
<evidence type="ECO:0000259" key="3">
    <source>
        <dbReference type="Pfam" id="PF02882"/>
    </source>
</evidence>
<reference evidence="5" key="2">
    <citation type="submission" date="2020-04" db="EMBL/GenBank/DDBJ databases">
        <authorList>
            <consortium name="NCBI Genome Project"/>
        </authorList>
    </citation>
    <scope>NUCLEOTIDE SEQUENCE</scope>
    <source>
        <strain evidence="5">CBS 342.82</strain>
    </source>
</reference>
<dbReference type="SUPFAM" id="SSF51735">
    <property type="entry name" value="NAD(P)-binding Rossmann-fold domains"/>
    <property type="match status" value="1"/>
</dbReference>
<evidence type="ECO:0000313" key="4">
    <source>
        <dbReference type="Proteomes" id="UP000504637"/>
    </source>
</evidence>
<dbReference type="PANTHER" id="PTHR48099:SF3">
    <property type="entry name" value="METHYLENETETRAHYDROFOLATE DEHYDROGENASE [NAD(+)]"/>
    <property type="match status" value="1"/>
</dbReference>
<reference evidence="5" key="1">
    <citation type="submission" date="2020-01" db="EMBL/GenBank/DDBJ databases">
        <authorList>
            <consortium name="DOE Joint Genome Institute"/>
            <person name="Haridas S."/>
            <person name="Albert R."/>
            <person name="Binder M."/>
            <person name="Bloem J."/>
            <person name="Labutti K."/>
            <person name="Salamov A."/>
            <person name="Andreopoulos B."/>
            <person name="Baker S.E."/>
            <person name="Barry K."/>
            <person name="Bills G."/>
            <person name="Bluhm B.H."/>
            <person name="Cannon C."/>
            <person name="Castanera R."/>
            <person name="Culley D.E."/>
            <person name="Daum C."/>
            <person name="Ezra D."/>
            <person name="Gonzalez J.B."/>
            <person name="Henrissat B."/>
            <person name="Kuo A."/>
            <person name="Liang C."/>
            <person name="Lipzen A."/>
            <person name="Lutzoni F."/>
            <person name="Magnuson J."/>
            <person name="Mondo S."/>
            <person name="Nolan M."/>
            <person name="Ohm R."/>
            <person name="Pangilinan J."/>
            <person name="Park H.-J."/>
            <person name="Ramirez L."/>
            <person name="Alfaro M."/>
            <person name="Sun H."/>
            <person name="Tritt A."/>
            <person name="Yoshinaga Y."/>
            <person name="Zwiers L.-H."/>
            <person name="Turgeon B.G."/>
            <person name="Goodwin S.B."/>
            <person name="Spatafora J.W."/>
            <person name="Crous P.W."/>
            <person name="Grigoriev I.V."/>
        </authorList>
    </citation>
    <scope>NUCLEOTIDE SEQUENCE</scope>
    <source>
        <strain evidence="5">CBS 342.82</strain>
    </source>
</reference>
<keyword evidence="1" id="KW-0554">One-carbon metabolism</keyword>
<dbReference type="PANTHER" id="PTHR48099">
    <property type="entry name" value="C-1-TETRAHYDROFOLATE SYNTHASE, CYTOPLASMIC-RELATED"/>
    <property type="match status" value="1"/>
</dbReference>
<dbReference type="InterPro" id="IPR000672">
    <property type="entry name" value="THF_DH/CycHdrlase"/>
</dbReference>
<feature type="domain" description="Tetrahydrofolate dehydrogenase/cyclohydrolase NAD(P)-binding" evidence="3">
    <location>
        <begin position="147"/>
        <end position="206"/>
    </location>
</feature>
<dbReference type="GO" id="GO:0004487">
    <property type="term" value="F:methylenetetrahydrofolate dehydrogenase (NAD+) activity"/>
    <property type="evidence" value="ECO:0007669"/>
    <property type="project" value="TreeGrafter"/>
</dbReference>
<dbReference type="RefSeq" id="XP_033460533.1">
    <property type="nucleotide sequence ID" value="XM_033604662.1"/>
</dbReference>
<dbReference type="Gene3D" id="3.40.50.10860">
    <property type="entry name" value="Leucine Dehydrogenase, chain A, domain 1"/>
    <property type="match status" value="1"/>
</dbReference>
<dbReference type="GO" id="GO:0005829">
    <property type="term" value="C:cytosol"/>
    <property type="evidence" value="ECO:0007669"/>
    <property type="project" value="TreeGrafter"/>
</dbReference>
<dbReference type="Gene3D" id="3.40.50.720">
    <property type="entry name" value="NAD(P)-binding Rossmann-like Domain"/>
    <property type="match status" value="1"/>
</dbReference>
<protein>
    <recommendedName>
        <fullName evidence="6">Methylenetetrahydrofolate dehydrogenase</fullName>
    </recommendedName>
</protein>
<proteinExistence type="predicted"/>
<keyword evidence="4" id="KW-1185">Reference proteome</keyword>
<dbReference type="Pfam" id="PF00763">
    <property type="entry name" value="THF_DHG_CYH"/>
    <property type="match status" value="1"/>
</dbReference>
<dbReference type="GeneID" id="54362462"/>
<dbReference type="InterPro" id="IPR035812">
    <property type="entry name" value="m-THF_DH_NAD-bd"/>
</dbReference>
<evidence type="ECO:0000313" key="5">
    <source>
        <dbReference type="RefSeq" id="XP_033460533.1"/>
    </source>
</evidence>
<feature type="domain" description="Tetrahydrofolate dehydrogenase/cyclohydrolase catalytic" evidence="2">
    <location>
        <begin position="14"/>
        <end position="118"/>
    </location>
</feature>
<dbReference type="InterPro" id="IPR020631">
    <property type="entry name" value="THF_DH/CycHdrlase_NAD-bd_dom"/>
</dbReference>
<dbReference type="SUPFAM" id="SSF53223">
    <property type="entry name" value="Aminoacid dehydrogenase-like, N-terminal domain"/>
    <property type="match status" value="1"/>
</dbReference>
<sequence length="320" mass="35942">MASSTSSCKVVLASSIAKALTNQVRDEIASLPRPPHLHGFLANQDPAARMYADWTAKTCKEHGVEFTLREFDREDLEDGLQNANHDDSIDGMIVYYPVFDSRRDQTLQWTVSMYKDVEGLSPQLISNMYQNIRFLDVPTNTQKSLLPCTPLAIVKILEHLQIYNTFLDYGKRLFGKRITVINRSEVVGRPLAALLANDGAEVYSVDVTGVQQFSRGSGLKKQKHESRELEGWTLEQCLPLSEVVISGVPGDKFKVPTYLIREGAVCINFSTEKNFTPDVKDKASIFVPAIGKMTIVVLIRNLIQLARAHDARRERESRSL</sequence>
<dbReference type="GO" id="GO:0006730">
    <property type="term" value="P:one-carbon metabolic process"/>
    <property type="evidence" value="ECO:0007669"/>
    <property type="project" value="UniProtKB-KW"/>
</dbReference>
<evidence type="ECO:0008006" key="6">
    <source>
        <dbReference type="Google" id="ProtNLM"/>
    </source>
</evidence>
<dbReference type="GO" id="GO:0009113">
    <property type="term" value="P:purine nucleobase biosynthetic process"/>
    <property type="evidence" value="ECO:0007669"/>
    <property type="project" value="TreeGrafter"/>
</dbReference>
<dbReference type="OrthoDB" id="41403at2759"/>
<dbReference type="Proteomes" id="UP000504637">
    <property type="component" value="Unplaced"/>
</dbReference>
<dbReference type="InterPro" id="IPR020630">
    <property type="entry name" value="THF_DH/CycHdrlase_cat_dom"/>
</dbReference>
<name>A0A6J3M9K9_9PEZI</name>
<accession>A0A6J3M9K9</accession>
<gene>
    <name evidence="5" type="ORF">K489DRAFT_379486</name>
</gene>
<reference evidence="5" key="3">
    <citation type="submission" date="2025-08" db="UniProtKB">
        <authorList>
            <consortium name="RefSeq"/>
        </authorList>
    </citation>
    <scope>IDENTIFICATION</scope>
    <source>
        <strain evidence="5">CBS 342.82</strain>
    </source>
</reference>
<dbReference type="PRINTS" id="PR00085">
    <property type="entry name" value="THFDHDRGNASE"/>
</dbReference>
<evidence type="ECO:0000259" key="2">
    <source>
        <dbReference type="Pfam" id="PF00763"/>
    </source>
</evidence>
<dbReference type="CDD" id="cd01079">
    <property type="entry name" value="NAD_bind_m-THF_DH"/>
    <property type="match status" value="1"/>
</dbReference>
<organism evidence="5">
    <name type="scientific">Dissoconium aciculare CBS 342.82</name>
    <dbReference type="NCBI Taxonomy" id="1314786"/>
    <lineage>
        <taxon>Eukaryota</taxon>
        <taxon>Fungi</taxon>
        <taxon>Dikarya</taxon>
        <taxon>Ascomycota</taxon>
        <taxon>Pezizomycotina</taxon>
        <taxon>Dothideomycetes</taxon>
        <taxon>Dothideomycetidae</taxon>
        <taxon>Mycosphaerellales</taxon>
        <taxon>Dissoconiaceae</taxon>
        <taxon>Dissoconium</taxon>
    </lineage>
</organism>